<evidence type="ECO:0000313" key="4">
    <source>
        <dbReference type="Proteomes" id="UP000591929"/>
    </source>
</evidence>
<evidence type="ECO:0000313" key="3">
    <source>
        <dbReference type="EMBL" id="MBC1371322.1"/>
    </source>
</evidence>
<evidence type="ECO:0000256" key="1">
    <source>
        <dbReference type="ARBA" id="ARBA00007430"/>
    </source>
</evidence>
<dbReference type="PANTHER" id="PTHR43318:SF1">
    <property type="entry name" value="POLYSACCHARIDE BIOSYNTHESIS PROTEIN EPSC-RELATED"/>
    <property type="match status" value="1"/>
</dbReference>
<comment type="caution">
    <text evidence="3">The sequence shown here is derived from an EMBL/GenBank/DDBJ whole genome shotgun (WGS) entry which is preliminary data.</text>
</comment>
<sequence>MFNDTKANSPYFLKLLLDREYMPTYRKSTHHFIKQKTILITGAGGSIGSEICRQLLKYDPAKMILVGHGENSIYKIYQELSGKSDIAIDTHIVEIQNKERVDTLFEETKPDYVFHVAAHKHVPLMEKNPHSAIENNLIGTMNLAEASGRNYVRNFILVSTDKAANPQNVMGATKKLAEKSLLHFQEKYLTNYAAVRFGNVLDSRGSVIPLFMEQIMSGGTITITHPEMTRYFMSIEEAAELVIEANPYIVGGEIFILKMGGPIKITEIAERLIQKFGKKDTTIEFTGIRPGEKIHEELLEETEKEGLATVGEMLIGQASPFDFKLIEMLRLTYKDKSEQEIRQFLLNIANNKNIVEVG</sequence>
<dbReference type="SUPFAM" id="SSF51735">
    <property type="entry name" value="NAD(P)-binding Rossmann-fold domains"/>
    <property type="match status" value="1"/>
</dbReference>
<dbReference type="RefSeq" id="WP_185376034.1">
    <property type="nucleotide sequence ID" value="NZ_JAARPL010000002.1"/>
</dbReference>
<protein>
    <submittedName>
        <fullName evidence="3">SDR family NAD(P)-dependent oxidoreductase</fullName>
    </submittedName>
</protein>
<reference evidence="3 4" key="1">
    <citation type="submission" date="2020-03" db="EMBL/GenBank/DDBJ databases">
        <title>Soil Listeria distribution.</title>
        <authorList>
            <person name="Liao J."/>
            <person name="Wiedmann M."/>
        </authorList>
    </citation>
    <scope>NUCLEOTIDE SEQUENCE [LARGE SCALE GENOMIC DNA]</scope>
    <source>
        <strain evidence="3 4">FSL L7-1681</strain>
    </source>
</reference>
<name>A0A841Y7T0_9LIST</name>
<dbReference type="InterPro" id="IPR051203">
    <property type="entry name" value="Polysaccharide_Synthase-Rel"/>
</dbReference>
<accession>A0A841Y7T0</accession>
<dbReference type="CDD" id="cd05237">
    <property type="entry name" value="UDP_invert_4-6DH_SDR_e"/>
    <property type="match status" value="1"/>
</dbReference>
<organism evidence="3 4">
    <name type="scientific">Listeria booriae</name>
    <dbReference type="NCBI Taxonomy" id="1552123"/>
    <lineage>
        <taxon>Bacteria</taxon>
        <taxon>Bacillati</taxon>
        <taxon>Bacillota</taxon>
        <taxon>Bacilli</taxon>
        <taxon>Bacillales</taxon>
        <taxon>Listeriaceae</taxon>
        <taxon>Listeria</taxon>
    </lineage>
</organism>
<dbReference type="Gene3D" id="3.40.50.720">
    <property type="entry name" value="NAD(P)-binding Rossmann-like Domain"/>
    <property type="match status" value="1"/>
</dbReference>
<dbReference type="InterPro" id="IPR003869">
    <property type="entry name" value="Polysac_CapD-like"/>
</dbReference>
<dbReference type="Pfam" id="PF02719">
    <property type="entry name" value="Polysacc_synt_2"/>
    <property type="match status" value="1"/>
</dbReference>
<feature type="domain" description="Polysaccharide biosynthesis protein CapD-like" evidence="2">
    <location>
        <begin position="38"/>
        <end position="312"/>
    </location>
</feature>
<proteinExistence type="inferred from homology"/>
<dbReference type="InterPro" id="IPR036291">
    <property type="entry name" value="NAD(P)-bd_dom_sf"/>
</dbReference>
<dbReference type="AlphaFoldDB" id="A0A841Y7T0"/>
<dbReference type="Proteomes" id="UP000591929">
    <property type="component" value="Unassembled WGS sequence"/>
</dbReference>
<dbReference type="PANTHER" id="PTHR43318">
    <property type="entry name" value="UDP-N-ACETYLGLUCOSAMINE 4,6-DEHYDRATASE"/>
    <property type="match status" value="1"/>
</dbReference>
<dbReference type="EMBL" id="JAARPL010000002">
    <property type="protein sequence ID" value="MBC1371322.1"/>
    <property type="molecule type" value="Genomic_DNA"/>
</dbReference>
<gene>
    <name evidence="3" type="ORF">HB847_02990</name>
</gene>
<evidence type="ECO:0000259" key="2">
    <source>
        <dbReference type="Pfam" id="PF02719"/>
    </source>
</evidence>
<comment type="similarity">
    <text evidence="1">Belongs to the polysaccharide synthase family.</text>
</comment>